<gene>
    <name evidence="2" type="ORF">PS2015_884</name>
</gene>
<feature type="transmembrane region" description="Helical" evidence="1">
    <location>
        <begin position="319"/>
        <end position="335"/>
    </location>
</feature>
<dbReference type="PANTHER" id="PTHR32063">
    <property type="match status" value="1"/>
</dbReference>
<evidence type="ECO:0000256" key="1">
    <source>
        <dbReference type="SAM" id="Phobius"/>
    </source>
</evidence>
<feature type="transmembrane region" description="Helical" evidence="1">
    <location>
        <begin position="895"/>
        <end position="915"/>
    </location>
</feature>
<feature type="transmembrane region" description="Helical" evidence="1">
    <location>
        <begin position="374"/>
        <end position="393"/>
    </location>
</feature>
<accession>A0A0S2KBR0</accession>
<dbReference type="STRING" id="1249552.PS2015_884"/>
<keyword evidence="1" id="KW-1133">Transmembrane helix</keyword>
<dbReference type="PANTHER" id="PTHR32063:SF0">
    <property type="entry name" value="SWARMING MOTILITY PROTEIN SWRC"/>
    <property type="match status" value="1"/>
</dbReference>
<dbReference type="InterPro" id="IPR001036">
    <property type="entry name" value="Acrflvin-R"/>
</dbReference>
<feature type="transmembrane region" description="Helical" evidence="1">
    <location>
        <begin position="969"/>
        <end position="995"/>
    </location>
</feature>
<feature type="transmembrane region" description="Helical" evidence="1">
    <location>
        <begin position="865"/>
        <end position="883"/>
    </location>
</feature>
<dbReference type="EMBL" id="CP013189">
    <property type="protein sequence ID" value="ALO45555.1"/>
    <property type="molecule type" value="Genomic_DNA"/>
</dbReference>
<dbReference type="AlphaFoldDB" id="A0A0S2KBR0"/>
<dbReference type="SUPFAM" id="SSF82693">
    <property type="entry name" value="Multidrug efflux transporter AcrB pore domain, PN1, PN2, PC1 and PC2 subdomains"/>
    <property type="match status" value="2"/>
</dbReference>
<feature type="transmembrane region" description="Helical" evidence="1">
    <location>
        <begin position="342"/>
        <end position="362"/>
    </location>
</feature>
<keyword evidence="1" id="KW-0812">Transmembrane</keyword>
<feature type="transmembrane region" description="Helical" evidence="1">
    <location>
        <begin position="941"/>
        <end position="963"/>
    </location>
</feature>
<keyword evidence="3" id="KW-1185">Reference proteome</keyword>
<dbReference type="Pfam" id="PF00873">
    <property type="entry name" value="ACR_tran"/>
    <property type="match status" value="1"/>
</dbReference>
<feature type="transmembrane region" description="Helical" evidence="1">
    <location>
        <begin position="413"/>
        <end position="433"/>
    </location>
</feature>
<protein>
    <submittedName>
        <fullName evidence="2">Acriflavine resistance protein (Cation efflux system)</fullName>
    </submittedName>
</protein>
<sequence length="1027" mass="112394">MIFLIIITLGMMGFRFLPVDLLPPVELPELSVQVSYPNVGPEDIELLVTEPLENVLSIVPDVEQMTSASREGNGSVTLRFAQGVNIDVVTNDVREALDRARRSLPEDADPPRINRFNPDDQAIVVLGVQSDMDLMDLTTIMERELARRFEQIGGVGAVDVWGGIDREIRVEVRRDRLLASGLTMNDISAAIGREGSNAPGGNVQRGLSDLYVRSMGEFTDVDEIRDVVIRNIGGVPVRVGDVADVSLARADIGRYIEIDEVPMLRMGIRKQSGANTVAVAEAIRTEMQRVNQERSDLSILLVTDQSEFIQESIDSVRNSAVWGGILAVIVLMSFFRNGSITSIISISIPIAIIATFALLYFGGLTLNQMSFGGLALGVGLIVDNAIVVIENIVRHRQGGASLKRASQRGTKQVTGAIVASTITTSVIFLPVVFMQTLTGTMFQELALVVVFALMCSLLVALTLVPMLSSRFLSVVPDTERTEISTNERVLLAVEGRYEKLVGWALTHKLIVVGITAALLLGSVYSLRFVSYELTPQAEADTISVRMRMDEGTNIAILHAYMMEMNNIIRNIVPWENVVHYTRDVSNSNAELELTLVDLNQRTMNANELADYIRARVESAIPGMRVWVRAQSGLWIMRRIFGSGGDDAIQIQLRGYDLSQAEDVAQAIRERVEVLPGIADVNLSRLEGRPEQRISFDRERMAALGIGATDISRAIQASIGGSRAGVFRDRGDEIDIIVRLRPEDRLNVQDIDNISVRAADGQVVPVSSLVTTLYDRGPTDIRRINGQRVTYINANLESGVALGDAVDTIRSDLATMDLPAGFSIVYGGEYEEQIKAQRDFVLAIVMALVLIYMVMAAQFERFLDPLIVMASVPLAIVGVVPTLIMTGTTLNMQSFMGMVMLIGIVVNNAILLVDYINIMRREEKLDIVPAVMKAGRLRLRPILMTTMTTVLGLLPLALGIGAGAEMQAALARVVVGGLIASTLITLVLIPVVYVSANVLQQWLAVRLPGRRAQPPVKAAQAEYRQTLQ</sequence>
<feature type="transmembrane region" description="Helical" evidence="1">
    <location>
        <begin position="839"/>
        <end position="858"/>
    </location>
</feature>
<evidence type="ECO:0000313" key="2">
    <source>
        <dbReference type="EMBL" id="ALO45555.1"/>
    </source>
</evidence>
<dbReference type="GO" id="GO:0042910">
    <property type="term" value="F:xenobiotic transmembrane transporter activity"/>
    <property type="evidence" value="ECO:0007669"/>
    <property type="project" value="TreeGrafter"/>
</dbReference>
<dbReference type="SUPFAM" id="SSF82714">
    <property type="entry name" value="Multidrug efflux transporter AcrB TolC docking domain, DN and DC subdomains"/>
    <property type="match status" value="2"/>
</dbReference>
<organism evidence="2 3">
    <name type="scientific">Pseudohongiella spirulinae</name>
    <dbReference type="NCBI Taxonomy" id="1249552"/>
    <lineage>
        <taxon>Bacteria</taxon>
        <taxon>Pseudomonadati</taxon>
        <taxon>Pseudomonadota</taxon>
        <taxon>Gammaproteobacteria</taxon>
        <taxon>Pseudomonadales</taxon>
        <taxon>Pseudohongiellaceae</taxon>
        <taxon>Pseudohongiella</taxon>
    </lineage>
</organism>
<dbReference type="GO" id="GO:0005886">
    <property type="term" value="C:plasma membrane"/>
    <property type="evidence" value="ECO:0007669"/>
    <property type="project" value="TreeGrafter"/>
</dbReference>
<evidence type="ECO:0000313" key="3">
    <source>
        <dbReference type="Proteomes" id="UP000065641"/>
    </source>
</evidence>
<dbReference type="Gene3D" id="3.30.70.1430">
    <property type="entry name" value="Multidrug efflux transporter AcrB pore domain"/>
    <property type="match status" value="2"/>
</dbReference>
<keyword evidence="1" id="KW-0472">Membrane</keyword>
<feature type="transmembrane region" description="Helical" evidence="1">
    <location>
        <begin position="509"/>
        <end position="526"/>
    </location>
</feature>
<dbReference type="Gene3D" id="1.20.1640.10">
    <property type="entry name" value="Multidrug efflux transporter AcrB transmembrane domain"/>
    <property type="match status" value="2"/>
</dbReference>
<dbReference type="PRINTS" id="PR00702">
    <property type="entry name" value="ACRIFLAVINRP"/>
</dbReference>
<dbReference type="SUPFAM" id="SSF82866">
    <property type="entry name" value="Multidrug efflux transporter AcrB transmembrane domain"/>
    <property type="match status" value="2"/>
</dbReference>
<dbReference type="Gene3D" id="3.30.70.1440">
    <property type="entry name" value="Multidrug efflux transporter AcrB pore domain"/>
    <property type="match status" value="1"/>
</dbReference>
<dbReference type="Gene3D" id="3.30.2090.10">
    <property type="entry name" value="Multidrug efflux transporter AcrB TolC docking domain, DN and DC subdomains"/>
    <property type="match status" value="2"/>
</dbReference>
<proteinExistence type="predicted"/>
<dbReference type="Gene3D" id="3.30.70.1320">
    <property type="entry name" value="Multidrug efflux transporter AcrB pore domain like"/>
    <property type="match status" value="1"/>
</dbReference>
<name>A0A0S2KBR0_9GAMM</name>
<dbReference type="KEGG" id="pspi:PS2015_884"/>
<feature type="transmembrane region" description="Helical" evidence="1">
    <location>
        <begin position="445"/>
        <end position="464"/>
    </location>
</feature>
<dbReference type="InterPro" id="IPR027463">
    <property type="entry name" value="AcrB_DN_DC_subdom"/>
</dbReference>
<dbReference type="Proteomes" id="UP000065641">
    <property type="component" value="Chromosome"/>
</dbReference>
<reference evidence="2 3" key="1">
    <citation type="submission" date="2015-11" db="EMBL/GenBank/DDBJ databases">
        <authorList>
            <person name="Zhang Y."/>
            <person name="Guo Z."/>
        </authorList>
    </citation>
    <scope>NUCLEOTIDE SEQUENCE [LARGE SCALE GENOMIC DNA]</scope>
    <source>
        <strain evidence="2 3">KCTC 32221</strain>
    </source>
</reference>